<organism evidence="1 2">
    <name type="scientific">Mycena maculata</name>
    <dbReference type="NCBI Taxonomy" id="230809"/>
    <lineage>
        <taxon>Eukaryota</taxon>
        <taxon>Fungi</taxon>
        <taxon>Dikarya</taxon>
        <taxon>Basidiomycota</taxon>
        <taxon>Agaricomycotina</taxon>
        <taxon>Agaricomycetes</taxon>
        <taxon>Agaricomycetidae</taxon>
        <taxon>Agaricales</taxon>
        <taxon>Marasmiineae</taxon>
        <taxon>Mycenaceae</taxon>
        <taxon>Mycena</taxon>
    </lineage>
</organism>
<dbReference type="EMBL" id="JARJLG010000178">
    <property type="protein sequence ID" value="KAJ7732070.1"/>
    <property type="molecule type" value="Genomic_DNA"/>
</dbReference>
<comment type="caution">
    <text evidence="1">The sequence shown here is derived from an EMBL/GenBank/DDBJ whole genome shotgun (WGS) entry which is preliminary data.</text>
</comment>
<protein>
    <submittedName>
        <fullName evidence="1">Uncharacterized protein</fullName>
    </submittedName>
</protein>
<name>A0AAD7I050_9AGAR</name>
<dbReference type="AlphaFoldDB" id="A0AAD7I050"/>
<accession>A0AAD7I050</accession>
<dbReference type="Proteomes" id="UP001215280">
    <property type="component" value="Unassembled WGS sequence"/>
</dbReference>
<proteinExistence type="predicted"/>
<keyword evidence="2" id="KW-1185">Reference proteome</keyword>
<reference evidence="1" key="1">
    <citation type="submission" date="2023-03" db="EMBL/GenBank/DDBJ databases">
        <title>Massive genome expansion in bonnet fungi (Mycena s.s.) driven by repeated elements and novel gene families across ecological guilds.</title>
        <authorList>
            <consortium name="Lawrence Berkeley National Laboratory"/>
            <person name="Harder C.B."/>
            <person name="Miyauchi S."/>
            <person name="Viragh M."/>
            <person name="Kuo A."/>
            <person name="Thoen E."/>
            <person name="Andreopoulos B."/>
            <person name="Lu D."/>
            <person name="Skrede I."/>
            <person name="Drula E."/>
            <person name="Henrissat B."/>
            <person name="Morin E."/>
            <person name="Kohler A."/>
            <person name="Barry K."/>
            <person name="LaButti K."/>
            <person name="Morin E."/>
            <person name="Salamov A."/>
            <person name="Lipzen A."/>
            <person name="Mereny Z."/>
            <person name="Hegedus B."/>
            <person name="Baldrian P."/>
            <person name="Stursova M."/>
            <person name="Weitz H."/>
            <person name="Taylor A."/>
            <person name="Grigoriev I.V."/>
            <person name="Nagy L.G."/>
            <person name="Martin F."/>
            <person name="Kauserud H."/>
        </authorList>
    </citation>
    <scope>NUCLEOTIDE SEQUENCE</scope>
    <source>
        <strain evidence="1">CBHHK188m</strain>
    </source>
</reference>
<sequence length="381" mass="41811">MLRGGVLAIPEILDLTIDHLSSSKPDLSSCALVSRLWLKRAQYHIFANISLTRALSGNETEDHKAVWKLYALFEKNPRLASLVRSLSASLEICVLITLARMPLSNLNTLTLYCTSPQRARRADRVAIPAVQRLLRLPAIRVVNLDGAYPSIPVLNDFFHGFSRTITLKGIHGGQFIETGEGGTGDDDALTQPTLRDGNVRPRPPLFGLAASKGFGPWLGNPAFPFDLSDVAMIVTMTDYWAVLHGPLIPALPKLTYLKLLEFSGSAQPYLTTLPLLRKLKLSFVPYDAAGACAACVRTLGRLAPGSCFAVLSVRLHTLAPADEAAFRRLDADVVALSKTVLRSLARVEFNLPKRQDVTAATLESWFPKMVAQNWLDVVRVY</sequence>
<gene>
    <name evidence="1" type="ORF">DFH07DRAFT_1065625</name>
</gene>
<evidence type="ECO:0000313" key="1">
    <source>
        <dbReference type="EMBL" id="KAJ7732070.1"/>
    </source>
</evidence>
<evidence type="ECO:0000313" key="2">
    <source>
        <dbReference type="Proteomes" id="UP001215280"/>
    </source>
</evidence>